<dbReference type="Pfam" id="PF01728">
    <property type="entry name" value="FtsJ"/>
    <property type="match status" value="1"/>
</dbReference>
<evidence type="ECO:0000256" key="6">
    <source>
        <dbReference type="ARBA" id="ARBA00038861"/>
    </source>
</evidence>
<dbReference type="EC" id="2.1.1.166" evidence="6 11"/>
<evidence type="ECO:0000256" key="11">
    <source>
        <dbReference type="HAMAP-Rule" id="MF_01547"/>
    </source>
</evidence>
<keyword evidence="4 11" id="KW-0949">S-adenosyl-L-methionine</keyword>
<evidence type="ECO:0000256" key="8">
    <source>
        <dbReference type="ARBA" id="ARBA00041995"/>
    </source>
</evidence>
<evidence type="ECO:0000256" key="9">
    <source>
        <dbReference type="ARBA" id="ARBA00042745"/>
    </source>
</evidence>
<comment type="catalytic activity">
    <reaction evidence="10 11">
        <text>uridine(2552) in 23S rRNA + S-adenosyl-L-methionine = 2'-O-methyluridine(2552) in 23S rRNA + S-adenosyl-L-homocysteine + H(+)</text>
        <dbReference type="Rhea" id="RHEA:42720"/>
        <dbReference type="Rhea" id="RHEA-COMP:10202"/>
        <dbReference type="Rhea" id="RHEA-COMP:10203"/>
        <dbReference type="ChEBI" id="CHEBI:15378"/>
        <dbReference type="ChEBI" id="CHEBI:57856"/>
        <dbReference type="ChEBI" id="CHEBI:59789"/>
        <dbReference type="ChEBI" id="CHEBI:65315"/>
        <dbReference type="ChEBI" id="CHEBI:74478"/>
        <dbReference type="EC" id="2.1.1.166"/>
    </reaction>
</comment>
<feature type="binding site" evidence="11">
    <location>
        <position position="106"/>
    </location>
    <ligand>
        <name>S-adenosyl-L-methionine</name>
        <dbReference type="ChEBI" id="CHEBI:59789"/>
    </ligand>
</feature>
<dbReference type="PIRSF" id="PIRSF005461">
    <property type="entry name" value="23S_rRNA_mtase"/>
    <property type="match status" value="1"/>
</dbReference>
<dbReference type="Gene3D" id="3.40.50.150">
    <property type="entry name" value="Vaccinia Virus protein VP39"/>
    <property type="match status" value="1"/>
</dbReference>
<dbReference type="InterPro" id="IPR002877">
    <property type="entry name" value="RNA_MeTrfase_FtsJ_dom"/>
</dbReference>
<evidence type="ECO:0000256" key="4">
    <source>
        <dbReference type="ARBA" id="ARBA00022691"/>
    </source>
</evidence>
<evidence type="ECO:0000313" key="14">
    <source>
        <dbReference type="EMBL" id="NIK87185.1"/>
    </source>
</evidence>
<feature type="binding site" evidence="11">
    <location>
        <position position="70"/>
    </location>
    <ligand>
        <name>S-adenosyl-L-methionine</name>
        <dbReference type="ChEBI" id="CHEBI:59789"/>
    </ligand>
</feature>
<evidence type="ECO:0000256" key="2">
    <source>
        <dbReference type="ARBA" id="ARBA00022603"/>
    </source>
</evidence>
<dbReference type="PANTHER" id="PTHR10920">
    <property type="entry name" value="RIBOSOMAL RNA METHYLTRANSFERASE"/>
    <property type="match status" value="1"/>
</dbReference>
<dbReference type="InterPro" id="IPR029063">
    <property type="entry name" value="SAM-dependent_MTases_sf"/>
</dbReference>
<sequence length="218" mass="23849">MNNEKRVKNTRGRTVSSKRWLERQLNDPYVAQAKQKGYRSRAAFKLKELDEKFRLLRRGGRILDLGAAPGGWSQVARERVGDDGKVVGADILEMEPIPGVEFLHLDMLAEEAPGLIKAALGGEADLVLTDMAAPTTGHRATDHIRTLALFEAALDLAIEVLRPGGGFVGKVFQGGATGDVLNTVKKHFSDVKHVKPPASRKESVELYLVALGFKGRKE</sequence>
<evidence type="ECO:0000313" key="15">
    <source>
        <dbReference type="Proteomes" id="UP000570514"/>
    </source>
</evidence>
<dbReference type="Proteomes" id="UP000570514">
    <property type="component" value="Unassembled WGS sequence"/>
</dbReference>
<feature type="binding site" evidence="11">
    <location>
        <position position="72"/>
    </location>
    <ligand>
        <name>S-adenosyl-L-methionine</name>
        <dbReference type="ChEBI" id="CHEBI:59789"/>
    </ligand>
</feature>
<keyword evidence="15" id="KW-1185">Reference proteome</keyword>
<proteinExistence type="inferred from homology"/>
<protein>
    <recommendedName>
        <fullName evidence="7 11">Ribosomal RNA large subunit methyltransferase E</fullName>
        <ecNumber evidence="6 11">2.1.1.166</ecNumber>
    </recommendedName>
    <alternativeName>
        <fullName evidence="9 11">23S rRNA Um2552 methyltransferase</fullName>
    </alternativeName>
    <alternativeName>
        <fullName evidence="8 11">rRNA (uridine-2'-O-)-methyltransferase</fullName>
    </alternativeName>
</protein>
<dbReference type="RefSeq" id="WP_167080564.1">
    <property type="nucleotide sequence ID" value="NZ_BAAADC010000001.1"/>
</dbReference>
<dbReference type="InterPro" id="IPR050082">
    <property type="entry name" value="RNA_methyltr_RlmE"/>
</dbReference>
<evidence type="ECO:0000256" key="5">
    <source>
        <dbReference type="ARBA" id="ARBA00037569"/>
    </source>
</evidence>
<comment type="subcellular location">
    <subcellularLocation>
        <location evidence="11">Cytoplasm</location>
    </subcellularLocation>
</comment>
<dbReference type="SUPFAM" id="SSF53335">
    <property type="entry name" value="S-adenosyl-L-methionine-dependent methyltransferases"/>
    <property type="match status" value="1"/>
</dbReference>
<comment type="similarity">
    <text evidence="11">Belongs to the class I-like SAM-binding methyltransferase superfamily. RNA methyltransferase RlmE family.</text>
</comment>
<dbReference type="HAMAP" id="MF_01547">
    <property type="entry name" value="RNA_methyltr_E"/>
    <property type="match status" value="1"/>
</dbReference>
<keyword evidence="11" id="KW-0963">Cytoplasm</keyword>
<reference evidence="14 15" key="1">
    <citation type="submission" date="2020-03" db="EMBL/GenBank/DDBJ databases">
        <title>Genomic Encyclopedia of Type Strains, Phase IV (KMG-IV): sequencing the most valuable type-strain genomes for metagenomic binning, comparative biology and taxonomic classification.</title>
        <authorList>
            <person name="Goeker M."/>
        </authorList>
    </citation>
    <scope>NUCLEOTIDE SEQUENCE [LARGE SCALE GENOMIC DNA]</scope>
    <source>
        <strain evidence="14 15">DSM 19867</strain>
    </source>
</reference>
<feature type="binding site" evidence="11">
    <location>
        <position position="130"/>
    </location>
    <ligand>
        <name>S-adenosyl-L-methionine</name>
        <dbReference type="ChEBI" id="CHEBI:59789"/>
    </ligand>
</feature>
<gene>
    <name evidence="11" type="primary">rlmE</name>
    <name evidence="11" type="synonym">ftsJ</name>
    <name evidence="11" type="synonym">rrmJ</name>
    <name evidence="14" type="ORF">FHS83_000503</name>
</gene>
<evidence type="ECO:0000256" key="7">
    <source>
        <dbReference type="ARBA" id="ARBA00041129"/>
    </source>
</evidence>
<comment type="caution">
    <text evidence="14">The sequence shown here is derived from an EMBL/GenBank/DDBJ whole genome shotgun (WGS) entry which is preliminary data.</text>
</comment>
<evidence type="ECO:0000259" key="13">
    <source>
        <dbReference type="Pfam" id="PF01728"/>
    </source>
</evidence>
<keyword evidence="3 11" id="KW-0808">Transferase</keyword>
<accession>A0A846MVE2</accession>
<dbReference type="PANTHER" id="PTHR10920:SF18">
    <property type="entry name" value="RRNA METHYLTRANSFERASE 2, MITOCHONDRIAL"/>
    <property type="match status" value="1"/>
</dbReference>
<evidence type="ECO:0000256" key="10">
    <source>
        <dbReference type="ARBA" id="ARBA00048970"/>
    </source>
</evidence>
<evidence type="ECO:0000256" key="3">
    <source>
        <dbReference type="ARBA" id="ARBA00022679"/>
    </source>
</evidence>
<dbReference type="EMBL" id="JAASRM010000001">
    <property type="protein sequence ID" value="NIK87185.1"/>
    <property type="molecule type" value="Genomic_DNA"/>
</dbReference>
<feature type="active site" description="Proton acceptor" evidence="11 12">
    <location>
        <position position="170"/>
    </location>
</feature>
<keyword evidence="1 11" id="KW-0698">rRNA processing</keyword>
<dbReference type="InterPro" id="IPR015507">
    <property type="entry name" value="rRNA-MeTfrase_E"/>
</dbReference>
<comment type="function">
    <text evidence="5 11">Specifically methylates the uridine in position 2552 of 23S rRNA at the 2'-O position of the ribose in the fully assembled 50S ribosomal subunit.</text>
</comment>
<keyword evidence="2 11" id="KW-0489">Methyltransferase</keyword>
<feature type="binding site" evidence="11">
    <location>
        <position position="90"/>
    </location>
    <ligand>
        <name>S-adenosyl-L-methionine</name>
        <dbReference type="ChEBI" id="CHEBI:59789"/>
    </ligand>
</feature>
<name>A0A846MVE2_9PROT</name>
<dbReference type="GO" id="GO:0008650">
    <property type="term" value="F:rRNA (uridine-2'-O-)-methyltransferase activity"/>
    <property type="evidence" value="ECO:0007669"/>
    <property type="project" value="UniProtKB-UniRule"/>
</dbReference>
<dbReference type="GO" id="GO:0005737">
    <property type="term" value="C:cytoplasm"/>
    <property type="evidence" value="ECO:0007669"/>
    <property type="project" value="UniProtKB-SubCell"/>
</dbReference>
<evidence type="ECO:0000256" key="12">
    <source>
        <dbReference type="PIRSR" id="PIRSR005461-1"/>
    </source>
</evidence>
<feature type="domain" description="Ribosomal RNA methyltransferase FtsJ" evidence="13">
    <location>
        <begin position="38"/>
        <end position="213"/>
    </location>
</feature>
<evidence type="ECO:0000256" key="1">
    <source>
        <dbReference type="ARBA" id="ARBA00022552"/>
    </source>
</evidence>
<organism evidence="14 15">
    <name type="scientific">Rhizomicrobium palustre</name>
    <dbReference type="NCBI Taxonomy" id="189966"/>
    <lineage>
        <taxon>Bacteria</taxon>
        <taxon>Pseudomonadati</taxon>
        <taxon>Pseudomonadota</taxon>
        <taxon>Alphaproteobacteria</taxon>
        <taxon>Micropepsales</taxon>
        <taxon>Micropepsaceae</taxon>
        <taxon>Rhizomicrobium</taxon>
    </lineage>
</organism>
<dbReference type="AlphaFoldDB" id="A0A846MVE2"/>